<dbReference type="PANTHER" id="PTHR23502">
    <property type="entry name" value="MAJOR FACILITATOR SUPERFAMILY"/>
    <property type="match status" value="1"/>
</dbReference>
<dbReference type="Pfam" id="PF07690">
    <property type="entry name" value="MFS_1"/>
    <property type="match status" value="1"/>
</dbReference>
<dbReference type="InterPro" id="IPR011701">
    <property type="entry name" value="MFS"/>
</dbReference>
<dbReference type="AlphaFoldDB" id="A0A8H8RBX7"/>
<evidence type="ECO:0000259" key="8">
    <source>
        <dbReference type="PROSITE" id="PS50850"/>
    </source>
</evidence>
<dbReference type="PANTHER" id="PTHR23502:SF7">
    <property type="entry name" value="DRUG_PROTON ANTIPORTER YHK8-RELATED"/>
    <property type="match status" value="1"/>
</dbReference>
<evidence type="ECO:0000313" key="9">
    <source>
        <dbReference type="EMBL" id="TVY32335.1"/>
    </source>
</evidence>
<dbReference type="Proteomes" id="UP000462212">
    <property type="component" value="Unassembled WGS sequence"/>
</dbReference>
<dbReference type="GO" id="GO:0022857">
    <property type="term" value="F:transmembrane transporter activity"/>
    <property type="evidence" value="ECO:0007669"/>
    <property type="project" value="InterPro"/>
</dbReference>
<keyword evidence="4 7" id="KW-1133">Transmembrane helix</keyword>
<evidence type="ECO:0000313" key="10">
    <source>
        <dbReference type="Proteomes" id="UP000462212"/>
    </source>
</evidence>
<organism evidence="9 10">
    <name type="scientific">Lachnellula subtilissima</name>
    <dbReference type="NCBI Taxonomy" id="602034"/>
    <lineage>
        <taxon>Eukaryota</taxon>
        <taxon>Fungi</taxon>
        <taxon>Dikarya</taxon>
        <taxon>Ascomycota</taxon>
        <taxon>Pezizomycotina</taxon>
        <taxon>Leotiomycetes</taxon>
        <taxon>Helotiales</taxon>
        <taxon>Lachnaceae</taxon>
        <taxon>Lachnellula</taxon>
    </lineage>
</organism>
<accession>A0A8H8RBX7</accession>
<feature type="transmembrane region" description="Helical" evidence="7">
    <location>
        <begin position="495"/>
        <end position="514"/>
    </location>
</feature>
<feature type="compositionally biased region" description="Polar residues" evidence="6">
    <location>
        <begin position="95"/>
        <end position="122"/>
    </location>
</feature>
<protein>
    <submittedName>
        <fullName evidence="9">Efflux pump</fullName>
    </submittedName>
</protein>
<keyword evidence="5 7" id="KW-0472">Membrane</keyword>
<evidence type="ECO:0000256" key="4">
    <source>
        <dbReference type="ARBA" id="ARBA00022989"/>
    </source>
</evidence>
<comment type="caution">
    <text evidence="9">The sequence shown here is derived from an EMBL/GenBank/DDBJ whole genome shotgun (WGS) entry which is preliminary data.</text>
</comment>
<dbReference type="GO" id="GO:0140115">
    <property type="term" value="P:export across plasma membrane"/>
    <property type="evidence" value="ECO:0007669"/>
    <property type="project" value="UniProtKB-ARBA"/>
</dbReference>
<dbReference type="InterPro" id="IPR036259">
    <property type="entry name" value="MFS_trans_sf"/>
</dbReference>
<dbReference type="InterPro" id="IPR020846">
    <property type="entry name" value="MFS_dom"/>
</dbReference>
<feature type="transmembrane region" description="Helical" evidence="7">
    <location>
        <begin position="445"/>
        <end position="465"/>
    </location>
</feature>
<dbReference type="CDD" id="cd17323">
    <property type="entry name" value="MFS_Tpo1_MDR_like"/>
    <property type="match status" value="1"/>
</dbReference>
<dbReference type="Gene3D" id="1.20.1250.20">
    <property type="entry name" value="MFS general substrate transporter like domains"/>
    <property type="match status" value="1"/>
</dbReference>
<feature type="transmembrane region" description="Helical" evidence="7">
    <location>
        <begin position="243"/>
        <end position="262"/>
    </location>
</feature>
<feature type="domain" description="Major facilitator superfamily (MFS) profile" evidence="8">
    <location>
        <begin position="171"/>
        <end position="611"/>
    </location>
</feature>
<reference evidence="9 10" key="1">
    <citation type="submission" date="2018-05" db="EMBL/GenBank/DDBJ databases">
        <title>Genome sequencing and assembly of the regulated plant pathogen Lachnellula willkommii and related sister species for the development of diagnostic species identification markers.</title>
        <authorList>
            <person name="Giroux E."/>
            <person name="Bilodeau G."/>
        </authorList>
    </citation>
    <scope>NUCLEOTIDE SEQUENCE [LARGE SCALE GENOMIC DNA]</scope>
    <source>
        <strain evidence="9 10">CBS 197.66</strain>
    </source>
</reference>
<dbReference type="PROSITE" id="PS00216">
    <property type="entry name" value="SUGAR_TRANSPORT_1"/>
    <property type="match status" value="1"/>
</dbReference>
<feature type="transmembrane region" description="Helical" evidence="7">
    <location>
        <begin position="585"/>
        <end position="605"/>
    </location>
</feature>
<feature type="compositionally biased region" description="Polar residues" evidence="6">
    <location>
        <begin position="72"/>
        <end position="81"/>
    </location>
</feature>
<evidence type="ECO:0000256" key="2">
    <source>
        <dbReference type="ARBA" id="ARBA00008335"/>
    </source>
</evidence>
<dbReference type="EMBL" id="QGMJ01001072">
    <property type="protein sequence ID" value="TVY32335.1"/>
    <property type="molecule type" value="Genomic_DNA"/>
</dbReference>
<feature type="compositionally biased region" description="Basic and acidic residues" evidence="6">
    <location>
        <begin position="50"/>
        <end position="60"/>
    </location>
</feature>
<name>A0A8H8RBX7_9HELO</name>
<dbReference type="GO" id="GO:0005886">
    <property type="term" value="C:plasma membrane"/>
    <property type="evidence" value="ECO:0007669"/>
    <property type="project" value="TreeGrafter"/>
</dbReference>
<feature type="transmembrane region" description="Helical" evidence="7">
    <location>
        <begin position="302"/>
        <end position="323"/>
    </location>
</feature>
<feature type="transmembrane region" description="Helical" evidence="7">
    <location>
        <begin position="520"/>
        <end position="544"/>
    </location>
</feature>
<gene>
    <name evidence="9" type="primary">atB_1</name>
    <name evidence="9" type="ORF">LSUB1_G008560</name>
</gene>
<evidence type="ECO:0000256" key="3">
    <source>
        <dbReference type="ARBA" id="ARBA00022692"/>
    </source>
</evidence>
<feature type="transmembrane region" description="Helical" evidence="7">
    <location>
        <begin position="268"/>
        <end position="290"/>
    </location>
</feature>
<dbReference type="InterPro" id="IPR005829">
    <property type="entry name" value="Sugar_transporter_CS"/>
</dbReference>
<feature type="region of interest" description="Disordered" evidence="6">
    <location>
        <begin position="50"/>
        <end position="129"/>
    </location>
</feature>
<keyword evidence="10" id="KW-1185">Reference proteome</keyword>
<dbReference type="FunFam" id="1.20.1250.20:FF:000082">
    <property type="entry name" value="MFS multidrug transporter, putative"/>
    <property type="match status" value="1"/>
</dbReference>
<dbReference type="GO" id="GO:0042908">
    <property type="term" value="P:xenobiotic transport"/>
    <property type="evidence" value="ECO:0007669"/>
    <property type="project" value="UniProtKB-ARBA"/>
</dbReference>
<feature type="transmembrane region" description="Helical" evidence="7">
    <location>
        <begin position="329"/>
        <end position="351"/>
    </location>
</feature>
<feature type="transmembrane region" description="Helical" evidence="7">
    <location>
        <begin position="411"/>
        <end position="433"/>
    </location>
</feature>
<evidence type="ECO:0000256" key="5">
    <source>
        <dbReference type="ARBA" id="ARBA00023136"/>
    </source>
</evidence>
<dbReference type="OrthoDB" id="3561359at2759"/>
<dbReference type="SUPFAM" id="SSF103473">
    <property type="entry name" value="MFS general substrate transporter"/>
    <property type="match status" value="1"/>
</dbReference>
<dbReference type="PROSITE" id="PS50850">
    <property type="entry name" value="MFS"/>
    <property type="match status" value="1"/>
</dbReference>
<evidence type="ECO:0000256" key="1">
    <source>
        <dbReference type="ARBA" id="ARBA00004141"/>
    </source>
</evidence>
<comment type="similarity">
    <text evidence="2">Belongs to the major facilitator superfamily.</text>
</comment>
<sequence length="620" mass="69330">MDRLLSNSAKLETIGKIIETWKDVKDIAKKPACQVFLSYFFSRGEVDILDKRNDDKDNGRSKRKVRREVESPGQSNLTLPPSQDLEPEHEFAGITSPSRPQSQGQKPSSLHRTITHTRSSNGYGCAEEDGSSEDIEAVGVVEKDPWEVHWEGGDSDPLNPRSFSTARKWVIVIIVSMSSLCVRLPEMEDLHFFYLLVYIWADHKGVSLLPDCSHTRTSLFIMGLGIGPMLLSPLSEFYGRRPVYLVSFSMFFIWIIPSAVAQNIQTMLIARFFDGLSGSAFLSVAGGTVGDMFNRDQLQLPMLIYTASPFVGPSIGPLFGGFINQYSTWRWTFYMLLIWSGANLGLIVLLVPETYHPVLLRNKAQKMRKETGDERWKAPMEKLDKSIPKTIAHSLKRPFQLLILEPMVTNLCLFSAILLGILYLFFGAFPVVFEGKHDFTLSQVGLSFLGLFVGMCMGAFTDPFWHKNYVRLIKQREAATGEVGASEPEYRLPPAIAGAVLVPVGIFLFAWTTYSSVHWIVPIIGSSVFGMGTLLVFSGIFTFLVDAYPLYAASSLAANSFARSSFGAAFPLFGVQMYHKLGDQWATSLLGFLTLAMMPFPYIFFRYGKKIRGKSRFATA</sequence>
<keyword evidence="3 7" id="KW-0812">Transmembrane</keyword>
<comment type="subcellular location">
    <subcellularLocation>
        <location evidence="1">Membrane</location>
        <topology evidence="1">Multi-pass membrane protein</topology>
    </subcellularLocation>
</comment>
<evidence type="ECO:0000256" key="7">
    <source>
        <dbReference type="SAM" id="Phobius"/>
    </source>
</evidence>
<proteinExistence type="inferred from homology"/>
<evidence type="ECO:0000256" key="6">
    <source>
        <dbReference type="SAM" id="MobiDB-lite"/>
    </source>
</evidence>